<dbReference type="Pfam" id="PF02518">
    <property type="entry name" value="HATPase_c"/>
    <property type="match status" value="1"/>
</dbReference>
<feature type="domain" description="Histidine kinase" evidence="10">
    <location>
        <begin position="303"/>
        <end position="395"/>
    </location>
</feature>
<comment type="caution">
    <text evidence="11">The sequence shown here is derived from an EMBL/GenBank/DDBJ whole genome shotgun (WGS) entry which is preliminary data.</text>
</comment>
<dbReference type="InterPro" id="IPR036890">
    <property type="entry name" value="HATPase_C_sf"/>
</dbReference>
<name>A0ABW2RRJ6_9NOCA</name>
<dbReference type="SMART" id="SM00387">
    <property type="entry name" value="HATPase_c"/>
    <property type="match status" value="1"/>
</dbReference>
<organism evidence="11 12">
    <name type="scientific">Rhodococcus daqingensis</name>
    <dbReference type="NCBI Taxonomy" id="2479363"/>
    <lineage>
        <taxon>Bacteria</taxon>
        <taxon>Bacillati</taxon>
        <taxon>Actinomycetota</taxon>
        <taxon>Actinomycetes</taxon>
        <taxon>Mycobacteriales</taxon>
        <taxon>Nocardiaceae</taxon>
        <taxon>Rhodococcus</taxon>
    </lineage>
</organism>
<evidence type="ECO:0000313" key="12">
    <source>
        <dbReference type="Proteomes" id="UP001596484"/>
    </source>
</evidence>
<dbReference type="InterPro" id="IPR003594">
    <property type="entry name" value="HATPase_dom"/>
</dbReference>
<reference evidence="12" key="1">
    <citation type="journal article" date="2019" name="Int. J. Syst. Evol. Microbiol.">
        <title>The Global Catalogue of Microorganisms (GCM) 10K type strain sequencing project: providing services to taxonomists for standard genome sequencing and annotation.</title>
        <authorList>
            <consortium name="The Broad Institute Genomics Platform"/>
            <consortium name="The Broad Institute Genome Sequencing Center for Infectious Disease"/>
            <person name="Wu L."/>
            <person name="Ma J."/>
        </authorList>
    </citation>
    <scope>NUCLEOTIDE SEQUENCE [LARGE SCALE GENOMIC DNA]</scope>
    <source>
        <strain evidence="12">ICMP 19430</strain>
    </source>
</reference>
<feature type="transmembrane region" description="Helical" evidence="9">
    <location>
        <begin position="121"/>
        <end position="142"/>
    </location>
</feature>
<keyword evidence="5 11" id="KW-0418">Kinase</keyword>
<feature type="transmembrane region" description="Helical" evidence="9">
    <location>
        <begin position="154"/>
        <end position="175"/>
    </location>
</feature>
<keyword evidence="7" id="KW-0902">Two-component regulatory system</keyword>
<dbReference type="InterPro" id="IPR050482">
    <property type="entry name" value="Sensor_HK_TwoCompSys"/>
</dbReference>
<keyword evidence="4 9" id="KW-0812">Transmembrane</keyword>
<evidence type="ECO:0000256" key="3">
    <source>
        <dbReference type="ARBA" id="ARBA00022679"/>
    </source>
</evidence>
<dbReference type="PROSITE" id="PS50109">
    <property type="entry name" value="HIS_KIN"/>
    <property type="match status" value="1"/>
</dbReference>
<accession>A0ABW2RRJ6</accession>
<sequence length="399" mass="43428">MAGRDRDRVVERYATEAVRVTAFLRLPLIALIALFGPVVRIEHWMPTVFRLVLLGYAVAAAAWLAVVLRRRVRPWAGWASTVVDIAALLALCLASGGATSSLLPVFFLLPVAVAFQYRPALTATLGTCTAVGYLLVWLLYAVRDDLVDLPGVVFLYFGFLLWLTAATTALSLVLVRRSGTVISLLDVRRQLVAESMGAEERERRRLAEHLHDGPLQNVLAARMDLEEAIERDRDPALVAAEAALRETATQLRSTVTTLHPQVLEQLGLTAALRELADGMARRGGYEMRVRLAEVGRPDCQSLLYRVAREALGNIDRHANAHRVELLLSRTGTAITLVVADDGVGFDPDDLPARVAEGHIGLASQFLRIENLGGTLDLTSAPGEGTRVVATVPADQLTLL</sequence>
<keyword evidence="8 9" id="KW-0472">Membrane</keyword>
<proteinExistence type="predicted"/>
<dbReference type="GO" id="GO:0016301">
    <property type="term" value="F:kinase activity"/>
    <property type="evidence" value="ECO:0007669"/>
    <property type="project" value="UniProtKB-KW"/>
</dbReference>
<dbReference type="RefSeq" id="WP_378400578.1">
    <property type="nucleotide sequence ID" value="NZ_JBHTCS010000001.1"/>
</dbReference>
<feature type="transmembrane region" description="Helical" evidence="9">
    <location>
        <begin position="88"/>
        <end position="109"/>
    </location>
</feature>
<feature type="transmembrane region" description="Helical" evidence="9">
    <location>
        <begin position="51"/>
        <end position="68"/>
    </location>
</feature>
<dbReference type="Proteomes" id="UP001596484">
    <property type="component" value="Unassembled WGS sequence"/>
</dbReference>
<dbReference type="PANTHER" id="PTHR24421:SF37">
    <property type="entry name" value="SENSOR HISTIDINE KINASE NARS"/>
    <property type="match status" value="1"/>
</dbReference>
<keyword evidence="6 9" id="KW-1133">Transmembrane helix</keyword>
<evidence type="ECO:0000256" key="2">
    <source>
        <dbReference type="ARBA" id="ARBA00022475"/>
    </source>
</evidence>
<dbReference type="Gene3D" id="3.30.565.10">
    <property type="entry name" value="Histidine kinase-like ATPase, C-terminal domain"/>
    <property type="match status" value="1"/>
</dbReference>
<dbReference type="InterPro" id="IPR011712">
    <property type="entry name" value="Sig_transdc_His_kin_sub3_dim/P"/>
</dbReference>
<feature type="transmembrane region" description="Helical" evidence="9">
    <location>
        <begin position="20"/>
        <end position="39"/>
    </location>
</feature>
<evidence type="ECO:0000256" key="9">
    <source>
        <dbReference type="SAM" id="Phobius"/>
    </source>
</evidence>
<keyword evidence="3" id="KW-0808">Transferase</keyword>
<keyword evidence="12" id="KW-1185">Reference proteome</keyword>
<dbReference type="SUPFAM" id="SSF55874">
    <property type="entry name" value="ATPase domain of HSP90 chaperone/DNA topoisomerase II/histidine kinase"/>
    <property type="match status" value="1"/>
</dbReference>
<evidence type="ECO:0000259" key="10">
    <source>
        <dbReference type="PROSITE" id="PS50109"/>
    </source>
</evidence>
<dbReference type="PANTHER" id="PTHR24421">
    <property type="entry name" value="NITRATE/NITRITE SENSOR PROTEIN NARX-RELATED"/>
    <property type="match status" value="1"/>
</dbReference>
<keyword evidence="2" id="KW-1003">Cell membrane</keyword>
<gene>
    <name evidence="11" type="ORF">ACFQS9_00835</name>
</gene>
<dbReference type="EMBL" id="JBHTCS010000001">
    <property type="protein sequence ID" value="MFC7446427.1"/>
    <property type="molecule type" value="Genomic_DNA"/>
</dbReference>
<protein>
    <submittedName>
        <fullName evidence="11">Sensor histidine kinase</fullName>
    </submittedName>
</protein>
<dbReference type="Pfam" id="PF07730">
    <property type="entry name" value="HisKA_3"/>
    <property type="match status" value="1"/>
</dbReference>
<evidence type="ECO:0000256" key="4">
    <source>
        <dbReference type="ARBA" id="ARBA00022692"/>
    </source>
</evidence>
<evidence type="ECO:0000256" key="8">
    <source>
        <dbReference type="ARBA" id="ARBA00023136"/>
    </source>
</evidence>
<dbReference type="InterPro" id="IPR005467">
    <property type="entry name" value="His_kinase_dom"/>
</dbReference>
<evidence type="ECO:0000256" key="6">
    <source>
        <dbReference type="ARBA" id="ARBA00022989"/>
    </source>
</evidence>
<evidence type="ECO:0000256" key="1">
    <source>
        <dbReference type="ARBA" id="ARBA00004651"/>
    </source>
</evidence>
<dbReference type="CDD" id="cd16917">
    <property type="entry name" value="HATPase_UhpB-NarQ-NarX-like"/>
    <property type="match status" value="1"/>
</dbReference>
<comment type="subcellular location">
    <subcellularLocation>
        <location evidence="1">Cell membrane</location>
        <topology evidence="1">Multi-pass membrane protein</topology>
    </subcellularLocation>
</comment>
<evidence type="ECO:0000256" key="5">
    <source>
        <dbReference type="ARBA" id="ARBA00022777"/>
    </source>
</evidence>
<evidence type="ECO:0000256" key="7">
    <source>
        <dbReference type="ARBA" id="ARBA00023012"/>
    </source>
</evidence>
<evidence type="ECO:0000313" key="11">
    <source>
        <dbReference type="EMBL" id="MFC7446427.1"/>
    </source>
</evidence>